<evidence type="ECO:0000256" key="3">
    <source>
        <dbReference type="ARBA" id="ARBA00022603"/>
    </source>
</evidence>
<keyword evidence="2 6" id="KW-0698">rRNA processing</keyword>
<dbReference type="RefSeq" id="WP_154544878.1">
    <property type="nucleotide sequence ID" value="NZ_VUMY01000009.1"/>
</dbReference>
<evidence type="ECO:0000256" key="2">
    <source>
        <dbReference type="ARBA" id="ARBA00022552"/>
    </source>
</evidence>
<dbReference type="EMBL" id="VUMY01000009">
    <property type="protein sequence ID" value="MST49838.1"/>
    <property type="molecule type" value="Genomic_DNA"/>
</dbReference>
<dbReference type="PANTHER" id="PTHR11265:SF0">
    <property type="entry name" value="12S RRNA N4-METHYLCYTIDINE METHYLTRANSFERASE"/>
    <property type="match status" value="1"/>
</dbReference>
<dbReference type="EC" id="2.1.1.199" evidence="6"/>
<evidence type="ECO:0000313" key="8">
    <source>
        <dbReference type="EMBL" id="MST49838.1"/>
    </source>
</evidence>
<dbReference type="Gene3D" id="3.40.50.150">
    <property type="entry name" value="Vaccinia Virus protein VP39"/>
    <property type="match status" value="1"/>
</dbReference>
<evidence type="ECO:0000256" key="1">
    <source>
        <dbReference type="ARBA" id="ARBA00010396"/>
    </source>
</evidence>
<keyword evidence="9" id="KW-1185">Reference proteome</keyword>
<comment type="subcellular location">
    <subcellularLocation>
        <location evidence="6">Cytoplasm</location>
    </subcellularLocation>
</comment>
<evidence type="ECO:0000313" key="9">
    <source>
        <dbReference type="Proteomes" id="UP000442535"/>
    </source>
</evidence>
<feature type="compositionally biased region" description="Basic and acidic residues" evidence="7">
    <location>
        <begin position="317"/>
        <end position="337"/>
    </location>
</feature>
<feature type="binding site" evidence="6">
    <location>
        <begin position="43"/>
        <end position="45"/>
    </location>
    <ligand>
        <name>S-adenosyl-L-methionine</name>
        <dbReference type="ChEBI" id="CHEBI:59789"/>
    </ligand>
</feature>
<dbReference type="InterPro" id="IPR023397">
    <property type="entry name" value="SAM-dep_MeTrfase_MraW_recog"/>
</dbReference>
<comment type="catalytic activity">
    <reaction evidence="6">
        <text>cytidine(1402) in 16S rRNA + S-adenosyl-L-methionine = N(4)-methylcytidine(1402) in 16S rRNA + S-adenosyl-L-homocysteine + H(+)</text>
        <dbReference type="Rhea" id="RHEA:42928"/>
        <dbReference type="Rhea" id="RHEA-COMP:10286"/>
        <dbReference type="Rhea" id="RHEA-COMP:10287"/>
        <dbReference type="ChEBI" id="CHEBI:15378"/>
        <dbReference type="ChEBI" id="CHEBI:57856"/>
        <dbReference type="ChEBI" id="CHEBI:59789"/>
        <dbReference type="ChEBI" id="CHEBI:74506"/>
        <dbReference type="ChEBI" id="CHEBI:82748"/>
        <dbReference type="EC" id="2.1.1.199"/>
    </reaction>
</comment>
<sequence>MSVIHDVTQIHQPVLADRCVELLEPALVPVERPVLVDATLGMGGHSELLLQRFPNLKIIGIDRDKDARTVAAKRLEPFKDRLEIVGATYGELEEILAARGLTKIDGILADLGVSSLQLDDPERGFAYSSPEAPLDMRMDQAHGFTVADFLALASPEEIAAVLRTYGEEKFAWQIAKNIVKTRATAPLVTTGELADLIKATIPAPARRHGGNPSKRTFQALRVAINDELHDLENFLAAALRALKVGGRLVIESYQSLEDRLVKAAFSPGIQPEVPKGLPVVPPWAESWLGDLTRGAELADDGEIARNPRSQSVRLRAVEKLREPEKTPQTEDRAHRISQEFPTLARLREETHFDPKTLVEPEKTRRNP</sequence>
<feature type="binding site" evidence="6">
    <location>
        <position position="110"/>
    </location>
    <ligand>
        <name>S-adenosyl-L-methionine</name>
        <dbReference type="ChEBI" id="CHEBI:59789"/>
    </ligand>
</feature>
<feature type="binding site" evidence="6">
    <location>
        <position position="62"/>
    </location>
    <ligand>
        <name>S-adenosyl-L-methionine</name>
        <dbReference type="ChEBI" id="CHEBI:59789"/>
    </ligand>
</feature>
<gene>
    <name evidence="6 8" type="primary">rsmH</name>
    <name evidence="8" type="ORF">FYJ63_06265</name>
</gene>
<dbReference type="InterPro" id="IPR002903">
    <property type="entry name" value="RsmH"/>
</dbReference>
<dbReference type="Gene3D" id="1.10.150.170">
    <property type="entry name" value="Putative methyltransferase TM0872, insert domain"/>
    <property type="match status" value="1"/>
</dbReference>
<dbReference type="InterPro" id="IPR029063">
    <property type="entry name" value="SAM-dependent_MTases_sf"/>
</dbReference>
<proteinExistence type="inferred from homology"/>
<feature type="binding site" evidence="6">
    <location>
        <position position="89"/>
    </location>
    <ligand>
        <name>S-adenosyl-L-methionine</name>
        <dbReference type="ChEBI" id="CHEBI:59789"/>
    </ligand>
</feature>
<keyword evidence="6" id="KW-0963">Cytoplasm</keyword>
<keyword evidence="3 6" id="KW-0489">Methyltransferase</keyword>
<dbReference type="GO" id="GO:0070475">
    <property type="term" value="P:rRNA base methylation"/>
    <property type="evidence" value="ECO:0007669"/>
    <property type="project" value="UniProtKB-UniRule"/>
</dbReference>
<dbReference type="PIRSF" id="PIRSF004486">
    <property type="entry name" value="MraW"/>
    <property type="match status" value="1"/>
</dbReference>
<evidence type="ECO:0000256" key="7">
    <source>
        <dbReference type="SAM" id="MobiDB-lite"/>
    </source>
</evidence>
<dbReference type="GO" id="GO:0071424">
    <property type="term" value="F:rRNA (cytosine-N4-)-methyltransferase activity"/>
    <property type="evidence" value="ECO:0007669"/>
    <property type="project" value="UniProtKB-UniRule"/>
</dbReference>
<dbReference type="HAMAP" id="MF_01007">
    <property type="entry name" value="16SrRNA_methyltr_H"/>
    <property type="match status" value="1"/>
</dbReference>
<dbReference type="NCBIfam" id="TIGR00006">
    <property type="entry name" value="16S rRNA (cytosine(1402)-N(4))-methyltransferase RsmH"/>
    <property type="match status" value="1"/>
</dbReference>
<evidence type="ECO:0000256" key="5">
    <source>
        <dbReference type="ARBA" id="ARBA00022691"/>
    </source>
</evidence>
<feature type="region of interest" description="Disordered" evidence="7">
    <location>
        <begin position="317"/>
        <end position="367"/>
    </location>
</feature>
<comment type="function">
    <text evidence="6">Specifically methylates the N4 position of cytidine in position 1402 (C1402) of 16S rRNA.</text>
</comment>
<reference evidence="8 9" key="1">
    <citation type="submission" date="2019-08" db="EMBL/GenBank/DDBJ databases">
        <title>In-depth cultivation of the pig gut microbiome towards novel bacterial diversity and tailored functional studies.</title>
        <authorList>
            <person name="Wylensek D."/>
            <person name="Hitch T.C.A."/>
            <person name="Clavel T."/>
        </authorList>
    </citation>
    <scope>NUCLEOTIDE SEQUENCE [LARGE SCALE GENOMIC DNA]</scope>
    <source>
        <strain evidence="8 9">RF-GAM-744-WT-7</strain>
    </source>
</reference>
<comment type="similarity">
    <text evidence="1 6">Belongs to the methyltransferase superfamily. RsmH family.</text>
</comment>
<organism evidence="8 9">
    <name type="scientific">Mobiluncus porci</name>
    <dbReference type="NCBI Taxonomy" id="2652278"/>
    <lineage>
        <taxon>Bacteria</taxon>
        <taxon>Bacillati</taxon>
        <taxon>Actinomycetota</taxon>
        <taxon>Actinomycetes</taxon>
        <taxon>Actinomycetales</taxon>
        <taxon>Actinomycetaceae</taxon>
        <taxon>Mobiluncus</taxon>
    </lineage>
</organism>
<keyword evidence="5 6" id="KW-0949">S-adenosyl-L-methionine</keyword>
<accession>A0A7K0K343</accession>
<comment type="caution">
    <text evidence="8">The sequence shown here is derived from an EMBL/GenBank/DDBJ whole genome shotgun (WGS) entry which is preliminary data.</text>
</comment>
<dbReference type="Proteomes" id="UP000442535">
    <property type="component" value="Unassembled WGS sequence"/>
</dbReference>
<dbReference type="Pfam" id="PF01795">
    <property type="entry name" value="Methyltransf_5"/>
    <property type="match status" value="1"/>
</dbReference>
<dbReference type="SUPFAM" id="SSF53335">
    <property type="entry name" value="S-adenosyl-L-methionine-dependent methyltransferases"/>
    <property type="match status" value="1"/>
</dbReference>
<dbReference type="GO" id="GO:0005737">
    <property type="term" value="C:cytoplasm"/>
    <property type="evidence" value="ECO:0007669"/>
    <property type="project" value="UniProtKB-SubCell"/>
</dbReference>
<feature type="compositionally biased region" description="Basic and acidic residues" evidence="7">
    <location>
        <begin position="345"/>
        <end position="367"/>
    </location>
</feature>
<feature type="binding site" evidence="6">
    <location>
        <position position="117"/>
    </location>
    <ligand>
        <name>S-adenosyl-L-methionine</name>
        <dbReference type="ChEBI" id="CHEBI:59789"/>
    </ligand>
</feature>
<dbReference type="SUPFAM" id="SSF81799">
    <property type="entry name" value="Putative methyltransferase TM0872, insert domain"/>
    <property type="match status" value="1"/>
</dbReference>
<protein>
    <recommendedName>
        <fullName evidence="6">Ribosomal RNA small subunit methyltransferase H</fullName>
        <ecNumber evidence="6">2.1.1.199</ecNumber>
    </recommendedName>
    <alternativeName>
        <fullName evidence="6">16S rRNA m(4)C1402 methyltransferase</fullName>
    </alternativeName>
    <alternativeName>
        <fullName evidence="6">rRNA (cytosine-N(4)-)-methyltransferase RsmH</fullName>
    </alternativeName>
</protein>
<name>A0A7K0K343_9ACTO</name>
<evidence type="ECO:0000256" key="6">
    <source>
        <dbReference type="HAMAP-Rule" id="MF_01007"/>
    </source>
</evidence>
<evidence type="ECO:0000256" key="4">
    <source>
        <dbReference type="ARBA" id="ARBA00022679"/>
    </source>
</evidence>
<dbReference type="PANTHER" id="PTHR11265">
    <property type="entry name" value="S-ADENOSYL-METHYLTRANSFERASE MRAW"/>
    <property type="match status" value="1"/>
</dbReference>
<dbReference type="AlphaFoldDB" id="A0A7K0K343"/>
<keyword evidence="4 6" id="KW-0808">Transferase</keyword>